<dbReference type="InterPro" id="IPR008737">
    <property type="entry name" value="DUF1758"/>
</dbReference>
<keyword evidence="5" id="KW-1185">Reference proteome</keyword>
<feature type="domain" description="DUF1758" evidence="2">
    <location>
        <begin position="158"/>
        <end position="305"/>
    </location>
</feature>
<dbReference type="Proteomes" id="UP000038040">
    <property type="component" value="Unplaced"/>
</dbReference>
<evidence type="ECO:0000259" key="2">
    <source>
        <dbReference type="Pfam" id="PF05585"/>
    </source>
</evidence>
<dbReference type="AlphaFoldDB" id="A0A0N4URC6"/>
<evidence type="ECO:0000313" key="3">
    <source>
        <dbReference type="EMBL" id="VDN54053.1"/>
    </source>
</evidence>
<feature type="region of interest" description="Disordered" evidence="1">
    <location>
        <begin position="1"/>
        <end position="22"/>
    </location>
</feature>
<dbReference type="Pfam" id="PF05585">
    <property type="entry name" value="DUF1758"/>
    <property type="match status" value="1"/>
</dbReference>
<dbReference type="OrthoDB" id="5876162at2759"/>
<evidence type="ECO:0000313" key="5">
    <source>
        <dbReference type="Proteomes" id="UP000274756"/>
    </source>
</evidence>
<sequence>MRIQSLNMTKNQEPVKSKSKPFSRFIPNETSALSVSIPKSKAKGIKTKRPCTFCNKDHWDNECQVYSTVKQRTKRLKELKACLNCFDNSHKTTDCKSRKRSCFYCKGPHNTALCEEKYQGHDESNKEEAKSVNVNITNKNQTDQREKEVSLLCRKINVINPVNQEIRSEAIVVFDTGAQTSFVSKKLAQKLKLEVGESGVMRIASFSNKYSTSSPYYTTFIGVKTTDSQTIFLKVKVIEYLTNSLPVIPLDQLDIPNRSLRCVERPDILIGADYFSQFIPFKQCQVIRSGFSLINTKVGPILASSGDATRPPKFTGVTTISNCKDITPTSEWPQRTPTTVSVNSITTDIDRFWKLEVIGIQDKPNDEDNEQALNQFKDSITKINGRYQVSWP</sequence>
<gene>
    <name evidence="3" type="ORF">DME_LOCUS4026</name>
</gene>
<dbReference type="PANTHER" id="PTHR47331">
    <property type="entry name" value="PHD-TYPE DOMAIN-CONTAINING PROTEIN"/>
    <property type="match status" value="1"/>
</dbReference>
<dbReference type="Proteomes" id="UP000274756">
    <property type="component" value="Unassembled WGS sequence"/>
</dbReference>
<accession>A0A0N4URC6</accession>
<reference evidence="3 5" key="2">
    <citation type="submission" date="2018-11" db="EMBL/GenBank/DDBJ databases">
        <authorList>
            <consortium name="Pathogen Informatics"/>
        </authorList>
    </citation>
    <scope>NUCLEOTIDE SEQUENCE [LARGE SCALE GENOMIC DNA]</scope>
</reference>
<evidence type="ECO:0000256" key="1">
    <source>
        <dbReference type="SAM" id="MobiDB-lite"/>
    </source>
</evidence>
<dbReference type="InterPro" id="IPR021109">
    <property type="entry name" value="Peptidase_aspartic_dom_sf"/>
</dbReference>
<dbReference type="WBParaSite" id="DME_0001060101-mRNA-1">
    <property type="protein sequence ID" value="DME_0001060101-mRNA-1"/>
    <property type="gene ID" value="DME_0001060101"/>
</dbReference>
<dbReference type="EMBL" id="UYYG01000251">
    <property type="protein sequence ID" value="VDN54053.1"/>
    <property type="molecule type" value="Genomic_DNA"/>
</dbReference>
<dbReference type="PANTHER" id="PTHR47331:SF5">
    <property type="entry name" value="RIBONUCLEASE H"/>
    <property type="match status" value="1"/>
</dbReference>
<evidence type="ECO:0000313" key="4">
    <source>
        <dbReference type="Proteomes" id="UP000038040"/>
    </source>
</evidence>
<protein>
    <submittedName>
        <fullName evidence="6">DUF1758 domain-containing protein</fullName>
    </submittedName>
</protein>
<dbReference type="Gene3D" id="2.40.70.10">
    <property type="entry name" value="Acid Proteases"/>
    <property type="match status" value="1"/>
</dbReference>
<feature type="compositionally biased region" description="Polar residues" evidence="1">
    <location>
        <begin position="1"/>
        <end position="14"/>
    </location>
</feature>
<name>A0A0N4URC6_DRAME</name>
<organism evidence="4 6">
    <name type="scientific">Dracunculus medinensis</name>
    <name type="common">Guinea worm</name>
    <dbReference type="NCBI Taxonomy" id="318479"/>
    <lineage>
        <taxon>Eukaryota</taxon>
        <taxon>Metazoa</taxon>
        <taxon>Ecdysozoa</taxon>
        <taxon>Nematoda</taxon>
        <taxon>Chromadorea</taxon>
        <taxon>Rhabditida</taxon>
        <taxon>Spirurina</taxon>
        <taxon>Dracunculoidea</taxon>
        <taxon>Dracunculidae</taxon>
        <taxon>Dracunculus</taxon>
    </lineage>
</organism>
<proteinExistence type="predicted"/>
<dbReference type="STRING" id="318479.A0A0N4URC6"/>
<reference evidence="6" key="1">
    <citation type="submission" date="2017-02" db="UniProtKB">
        <authorList>
            <consortium name="WormBaseParasite"/>
        </authorList>
    </citation>
    <scope>IDENTIFICATION</scope>
</reference>
<evidence type="ECO:0000313" key="6">
    <source>
        <dbReference type="WBParaSite" id="DME_0001060101-mRNA-1"/>
    </source>
</evidence>